<evidence type="ECO:0000313" key="4">
    <source>
        <dbReference type="Proteomes" id="UP000651085"/>
    </source>
</evidence>
<dbReference type="Pfam" id="PF01569">
    <property type="entry name" value="PAP2"/>
    <property type="match status" value="1"/>
</dbReference>
<dbReference type="EMBL" id="JACRTF010000001">
    <property type="protein sequence ID" value="MBC8594501.1"/>
    <property type="molecule type" value="Genomic_DNA"/>
</dbReference>
<organism evidence="3 4">
    <name type="scientific">Jilunia laotingensis</name>
    <dbReference type="NCBI Taxonomy" id="2763675"/>
    <lineage>
        <taxon>Bacteria</taxon>
        <taxon>Pseudomonadati</taxon>
        <taxon>Bacteroidota</taxon>
        <taxon>Bacteroidia</taxon>
        <taxon>Bacteroidales</taxon>
        <taxon>Bacteroidaceae</taxon>
        <taxon>Jilunia</taxon>
    </lineage>
</organism>
<sequence>METRRLFFWLFISAIMIVLLRLGVLESASQYFYNLRNIHLPSFDYRYDDFLPYFPLAVLFILKLSGVKSRSNWKKMFVSLLFSFALMGLVVCTIKSVAGVLRPDSSDFLSFPSGHTATVFTSACILYKEYKHLSKWISVVAFFPAVVTGASRILNNRHWLSDVSAGAIIGIMSVETAYYFTDRLFRRKNR</sequence>
<feature type="transmembrane region" description="Helical" evidence="1">
    <location>
        <begin position="160"/>
        <end position="180"/>
    </location>
</feature>
<feature type="transmembrane region" description="Helical" evidence="1">
    <location>
        <begin position="7"/>
        <end position="25"/>
    </location>
</feature>
<dbReference type="PANTHER" id="PTHR14969:SF13">
    <property type="entry name" value="AT30094P"/>
    <property type="match status" value="1"/>
</dbReference>
<feature type="transmembrane region" description="Helical" evidence="1">
    <location>
        <begin position="108"/>
        <end position="127"/>
    </location>
</feature>
<keyword evidence="1" id="KW-0472">Membrane</keyword>
<dbReference type="CDD" id="cd03394">
    <property type="entry name" value="PAP2_like_5"/>
    <property type="match status" value="1"/>
</dbReference>
<dbReference type="Gene3D" id="1.20.144.10">
    <property type="entry name" value="Phosphatidic acid phosphatase type 2/haloperoxidase"/>
    <property type="match status" value="1"/>
</dbReference>
<dbReference type="AlphaFoldDB" id="A0A926F6Z8"/>
<dbReference type="Proteomes" id="UP000651085">
    <property type="component" value="Unassembled WGS sequence"/>
</dbReference>
<feature type="transmembrane region" description="Helical" evidence="1">
    <location>
        <begin position="136"/>
        <end position="154"/>
    </location>
</feature>
<protein>
    <submittedName>
        <fullName evidence="3">Phosphatase PAP2 family protein</fullName>
    </submittedName>
</protein>
<evidence type="ECO:0000256" key="1">
    <source>
        <dbReference type="SAM" id="Phobius"/>
    </source>
</evidence>
<evidence type="ECO:0000313" key="3">
    <source>
        <dbReference type="EMBL" id="MBC8594501.1"/>
    </source>
</evidence>
<evidence type="ECO:0000259" key="2">
    <source>
        <dbReference type="SMART" id="SM00014"/>
    </source>
</evidence>
<keyword evidence="4" id="KW-1185">Reference proteome</keyword>
<gene>
    <name evidence="3" type="ORF">H8744_14900</name>
</gene>
<proteinExistence type="predicted"/>
<dbReference type="InterPro" id="IPR036938">
    <property type="entry name" value="PAP2/HPO_sf"/>
</dbReference>
<feature type="domain" description="Phosphatidic acid phosphatase type 2/haloperoxidase" evidence="2">
    <location>
        <begin position="77"/>
        <end position="178"/>
    </location>
</feature>
<name>A0A926F6Z8_9BACT</name>
<feature type="transmembrane region" description="Helical" evidence="1">
    <location>
        <begin position="50"/>
        <end position="66"/>
    </location>
</feature>
<accession>A0A926F6Z8</accession>
<dbReference type="SMART" id="SM00014">
    <property type="entry name" value="acidPPc"/>
    <property type="match status" value="1"/>
</dbReference>
<dbReference type="SUPFAM" id="SSF48317">
    <property type="entry name" value="Acid phosphatase/Vanadium-dependent haloperoxidase"/>
    <property type="match status" value="1"/>
</dbReference>
<dbReference type="PANTHER" id="PTHR14969">
    <property type="entry name" value="SPHINGOSINE-1-PHOSPHATE PHOSPHOHYDROLASE"/>
    <property type="match status" value="1"/>
</dbReference>
<reference evidence="3" key="1">
    <citation type="submission" date="2020-08" db="EMBL/GenBank/DDBJ databases">
        <title>Genome public.</title>
        <authorList>
            <person name="Liu C."/>
            <person name="Sun Q."/>
        </authorList>
    </citation>
    <scope>NUCLEOTIDE SEQUENCE</scope>
    <source>
        <strain evidence="3">N12</strain>
    </source>
</reference>
<dbReference type="RefSeq" id="WP_262435592.1">
    <property type="nucleotide sequence ID" value="NZ_JACRTF010000001.1"/>
</dbReference>
<keyword evidence="1" id="KW-1133">Transmembrane helix</keyword>
<feature type="transmembrane region" description="Helical" evidence="1">
    <location>
        <begin position="78"/>
        <end position="102"/>
    </location>
</feature>
<dbReference type="InterPro" id="IPR000326">
    <property type="entry name" value="PAP2/HPO"/>
</dbReference>
<comment type="caution">
    <text evidence="3">The sequence shown here is derived from an EMBL/GenBank/DDBJ whole genome shotgun (WGS) entry which is preliminary data.</text>
</comment>
<keyword evidence="1" id="KW-0812">Transmembrane</keyword>